<evidence type="ECO:0000313" key="4">
    <source>
        <dbReference type="Proteomes" id="UP000565711"/>
    </source>
</evidence>
<dbReference type="SFLD" id="SFLDG01018">
    <property type="entry name" value="Squalene/Phytoene_Synthase_Lik"/>
    <property type="match status" value="1"/>
</dbReference>
<dbReference type="InterPro" id="IPR019845">
    <property type="entry name" value="Squalene/phytoene_synthase_CS"/>
</dbReference>
<dbReference type="InterPro" id="IPR033904">
    <property type="entry name" value="Trans_IPPS_HH"/>
</dbReference>
<dbReference type="GO" id="GO:0004311">
    <property type="term" value="F:geranylgeranyl diphosphate synthase activity"/>
    <property type="evidence" value="ECO:0007669"/>
    <property type="project" value="InterPro"/>
</dbReference>
<keyword evidence="2 3" id="KW-0808">Transferase</keyword>
<evidence type="ECO:0000313" key="3">
    <source>
        <dbReference type="EMBL" id="NKY53524.1"/>
    </source>
</evidence>
<dbReference type="InterPro" id="IPR044843">
    <property type="entry name" value="Trans_IPPS_bact-type"/>
</dbReference>
<dbReference type="InterPro" id="IPR017828">
    <property type="entry name" value="SQ_synth_HpnD-like"/>
</dbReference>
<dbReference type="InterPro" id="IPR002060">
    <property type="entry name" value="Squ/phyt_synthse"/>
</dbReference>
<sequence>MGTHRRRGIYRGRLRDRARAARRRRRCVECTGAAPACRHGGRDGHPARQGDGGDAVSIAVGPTVAQAYTACEQITRTEAKNFYYGIRLLPPEKRSALCALYALARRIDDIGDEDGAPAAKTEALRLLRKDLDRIGGGADTDDPVLFAVADSARRFPVPMGAFGELIDGVQADVDGVGYGDFDELTHYCRCVAGAVGRLCLSIFGSTDEPSAPLYADQLGIALQQTNILRDIREDLLNGRIYLPQADLSRFGVRLELDAGGALDDPNGGLAALIRTATERAENWYCLGMRLLPHLDGRSAACCAAMAGIYRRLNNRIHANPVAVYDRRLSLSGREKTRVASGALLQYSMTALGRSR</sequence>
<dbReference type="SUPFAM" id="SSF48576">
    <property type="entry name" value="Terpenoid synthases"/>
    <property type="match status" value="1"/>
</dbReference>
<dbReference type="SFLD" id="SFLDG01212">
    <property type="entry name" value="Phytoene_synthase_like"/>
    <property type="match status" value="1"/>
</dbReference>
<dbReference type="EMBL" id="JAAXOP010000018">
    <property type="protein sequence ID" value="NKY53524.1"/>
    <property type="molecule type" value="Genomic_DNA"/>
</dbReference>
<dbReference type="AlphaFoldDB" id="A0A846Y6T0"/>
<organism evidence="3 4">
    <name type="scientific">Nocardia vermiculata</name>
    <dbReference type="NCBI Taxonomy" id="257274"/>
    <lineage>
        <taxon>Bacteria</taxon>
        <taxon>Bacillati</taxon>
        <taxon>Actinomycetota</taxon>
        <taxon>Actinomycetes</taxon>
        <taxon>Mycobacteriales</taxon>
        <taxon>Nocardiaceae</taxon>
        <taxon>Nocardia</taxon>
    </lineage>
</organism>
<dbReference type="CDD" id="cd00683">
    <property type="entry name" value="Trans_IPPS_HH"/>
    <property type="match status" value="1"/>
</dbReference>
<dbReference type="GO" id="GO:0016117">
    <property type="term" value="P:carotenoid biosynthetic process"/>
    <property type="evidence" value="ECO:0007669"/>
    <property type="project" value="InterPro"/>
</dbReference>
<dbReference type="InterPro" id="IPR008949">
    <property type="entry name" value="Isoprenoid_synthase_dom_sf"/>
</dbReference>
<dbReference type="PROSITE" id="PS01045">
    <property type="entry name" value="SQUALEN_PHYTOEN_SYN_2"/>
    <property type="match status" value="1"/>
</dbReference>
<dbReference type="Gene3D" id="1.10.600.10">
    <property type="entry name" value="Farnesyl Diphosphate Synthase"/>
    <property type="match status" value="1"/>
</dbReference>
<dbReference type="Pfam" id="PF00494">
    <property type="entry name" value="SQS_PSY"/>
    <property type="match status" value="1"/>
</dbReference>
<dbReference type="PANTHER" id="PTHR31480">
    <property type="entry name" value="BIFUNCTIONAL LYCOPENE CYCLASE/PHYTOENE SYNTHASE"/>
    <property type="match status" value="1"/>
</dbReference>
<reference evidence="3 4" key="1">
    <citation type="submission" date="2020-04" db="EMBL/GenBank/DDBJ databases">
        <title>MicrobeNet Type strains.</title>
        <authorList>
            <person name="Nicholson A.C."/>
        </authorList>
    </citation>
    <scope>NUCLEOTIDE SEQUENCE [LARGE SCALE GENOMIC DNA]</scope>
    <source>
        <strain evidence="3 4">JCM 12354</strain>
    </source>
</reference>
<accession>A0A846Y6T0</accession>
<dbReference type="PROSITE" id="PS01044">
    <property type="entry name" value="SQUALEN_PHYTOEN_SYN_1"/>
    <property type="match status" value="1"/>
</dbReference>
<dbReference type="EC" id="2.5.1.103" evidence="3"/>
<gene>
    <name evidence="3" type="primary">hpnD</name>
    <name evidence="3" type="ORF">HGA08_25330</name>
</gene>
<proteinExistence type="predicted"/>
<evidence type="ECO:0000256" key="2">
    <source>
        <dbReference type="ARBA" id="ARBA00022679"/>
    </source>
</evidence>
<comment type="caution">
    <text evidence="3">The sequence shown here is derived from an EMBL/GenBank/DDBJ whole genome shotgun (WGS) entry which is preliminary data.</text>
</comment>
<comment type="pathway">
    <text evidence="1">Carotenoid biosynthesis; phytoene biosynthesis.</text>
</comment>
<dbReference type="UniPathway" id="UPA00799"/>
<dbReference type="GO" id="GO:0051996">
    <property type="term" value="F:squalene synthase [NAD(P)H] activity"/>
    <property type="evidence" value="ECO:0007669"/>
    <property type="project" value="InterPro"/>
</dbReference>
<dbReference type="SFLD" id="SFLDS00005">
    <property type="entry name" value="Isoprenoid_Synthase_Type_I"/>
    <property type="match status" value="1"/>
</dbReference>
<name>A0A846Y6T0_9NOCA</name>
<dbReference type="Proteomes" id="UP000565711">
    <property type="component" value="Unassembled WGS sequence"/>
</dbReference>
<protein>
    <submittedName>
        <fullName evidence="3">Presqualene diphosphate synthase HpnD</fullName>
        <ecNumber evidence="3">2.5.1.103</ecNumber>
    </submittedName>
</protein>
<evidence type="ECO:0000256" key="1">
    <source>
        <dbReference type="ARBA" id="ARBA00004684"/>
    </source>
</evidence>
<dbReference type="NCBIfam" id="TIGR03465">
    <property type="entry name" value="HpnD"/>
    <property type="match status" value="1"/>
</dbReference>
<keyword evidence="4" id="KW-1185">Reference proteome</keyword>